<feature type="transmembrane region" description="Helical" evidence="6">
    <location>
        <begin position="380"/>
        <end position="402"/>
    </location>
</feature>
<evidence type="ECO:0000256" key="4">
    <source>
        <dbReference type="ARBA" id="ARBA00023136"/>
    </source>
</evidence>
<dbReference type="PANTHER" id="PTHR12570:SF65">
    <property type="entry name" value="MAGNESIUM TRANSPORTER NIPA9-RELATED"/>
    <property type="match status" value="1"/>
</dbReference>
<comment type="caution">
    <text evidence="7">The sequence shown here is derived from an EMBL/GenBank/DDBJ whole genome shotgun (WGS) entry which is preliminary data.</text>
</comment>
<evidence type="ECO:0000313" key="7">
    <source>
        <dbReference type="EMBL" id="TNY19498.1"/>
    </source>
</evidence>
<reference evidence="7 8" key="1">
    <citation type="submission" date="2019-03" db="EMBL/GenBank/DDBJ databases">
        <title>Rhodosporidium diobovatum UCD-FST 08-225 genome sequencing, assembly, and annotation.</title>
        <authorList>
            <person name="Fakankun I.U."/>
            <person name="Fristensky B."/>
            <person name="Levin D.B."/>
        </authorList>
    </citation>
    <scope>NUCLEOTIDE SEQUENCE [LARGE SCALE GENOMIC DNA]</scope>
    <source>
        <strain evidence="7 8">UCD-FST 08-225</strain>
    </source>
</reference>
<sequence length="610" mass="63836">MAPSLHSAPWPAQLESTLQGSEQPVTALAPCGPPLIALLGPLLTSACTSTTSSLATQSLGLPHDRPGTSTLIGVAISILANTLVCLSLNLQRLAHIRRARKGDSTRSAPFASSRGRSPTRTAHERTPLIVTTKPTLDRSLSDPEPGPENPLVLVPSLSRTDSRILGGSLAQSGSHGANEPASASASTKVQSPPPLSRARSSSRRSSSHAGGHPRRPRTDKGFLKSKLWLAGFACLNVGEFLNFLGYGYAPPSVIAPLGMVALVANVFLAPLIVREPFRRKDLVGVAIAIVGGATVVYASRSSDQKPTPEEFLAAISRPLFIAYAVISCASMAVLAYLSRTKLGDQYVLVDLALCALAGAFTVLSTKAISSFLNLLFLRMFSYWITYPVLLVLVVTALLQINYVNKSLQRFESRVVIPTQFMSFALSTIVGSAILYRDFEGVPAASLLNFVLGCLISGLGVYLLTQDPPSQPQPPPHASSTSSSARRPAAALSSSSSSADTPPLLSRHSHPHSHTLGLGLGASPSSPSSHPHPAARLLPVPLRAAAPAGAARARTLSVTLGGGFLLAGSPSSVPLVGVPGGRGREDEDEDEEAVRAGEEDGEDDEARVGSM</sequence>
<feature type="transmembrane region" description="Helical" evidence="6">
    <location>
        <begin position="441"/>
        <end position="463"/>
    </location>
</feature>
<feature type="transmembrane region" description="Helical" evidence="6">
    <location>
        <begin position="71"/>
        <end position="90"/>
    </location>
</feature>
<feature type="transmembrane region" description="Helical" evidence="6">
    <location>
        <begin position="254"/>
        <end position="273"/>
    </location>
</feature>
<dbReference type="EMBL" id="SOZI01000093">
    <property type="protein sequence ID" value="TNY19498.1"/>
    <property type="molecule type" value="Genomic_DNA"/>
</dbReference>
<accession>A0A5C5FRJ8</accession>
<dbReference type="GO" id="GO:0015095">
    <property type="term" value="F:magnesium ion transmembrane transporter activity"/>
    <property type="evidence" value="ECO:0007669"/>
    <property type="project" value="InterPro"/>
</dbReference>
<dbReference type="SUPFAM" id="SSF103481">
    <property type="entry name" value="Multidrug resistance efflux transporter EmrE"/>
    <property type="match status" value="1"/>
</dbReference>
<evidence type="ECO:0000256" key="2">
    <source>
        <dbReference type="ARBA" id="ARBA00022692"/>
    </source>
</evidence>
<feature type="region of interest" description="Disordered" evidence="5">
    <location>
        <begin position="99"/>
        <end position="218"/>
    </location>
</feature>
<comment type="subcellular location">
    <subcellularLocation>
        <location evidence="1">Membrane</location>
        <topology evidence="1">Multi-pass membrane protein</topology>
    </subcellularLocation>
</comment>
<feature type="compositionally biased region" description="Low complexity" evidence="5">
    <location>
        <begin position="567"/>
        <end position="576"/>
    </location>
</feature>
<dbReference type="OrthoDB" id="165382at2759"/>
<dbReference type="Proteomes" id="UP000311382">
    <property type="component" value="Unassembled WGS sequence"/>
</dbReference>
<dbReference type="Pfam" id="PF05653">
    <property type="entry name" value="Mg_trans_NIPA"/>
    <property type="match status" value="1"/>
</dbReference>
<name>A0A5C5FRJ8_9BASI</name>
<keyword evidence="2 6" id="KW-0812">Transmembrane</keyword>
<feature type="compositionally biased region" description="Low complexity" evidence="5">
    <location>
        <begin position="513"/>
        <end position="534"/>
    </location>
</feature>
<feature type="transmembrane region" description="Helical" evidence="6">
    <location>
        <begin position="282"/>
        <end position="299"/>
    </location>
</feature>
<feature type="region of interest" description="Disordered" evidence="5">
    <location>
        <begin position="466"/>
        <end position="534"/>
    </location>
</feature>
<proteinExistence type="predicted"/>
<feature type="compositionally biased region" description="Low complexity" evidence="5">
    <location>
        <begin position="477"/>
        <end position="505"/>
    </location>
</feature>
<feature type="transmembrane region" description="Helical" evidence="6">
    <location>
        <begin position="414"/>
        <end position="435"/>
    </location>
</feature>
<dbReference type="GO" id="GO:0016020">
    <property type="term" value="C:membrane"/>
    <property type="evidence" value="ECO:0007669"/>
    <property type="project" value="UniProtKB-SubCell"/>
</dbReference>
<dbReference type="InterPro" id="IPR008521">
    <property type="entry name" value="Mg_trans_NIPA"/>
</dbReference>
<feature type="region of interest" description="Disordered" evidence="5">
    <location>
        <begin position="566"/>
        <end position="610"/>
    </location>
</feature>
<protein>
    <submittedName>
        <fullName evidence="7">Magnesium transporter NIPA-domain-containing protein</fullName>
    </submittedName>
</protein>
<evidence type="ECO:0000256" key="5">
    <source>
        <dbReference type="SAM" id="MobiDB-lite"/>
    </source>
</evidence>
<gene>
    <name evidence="7" type="ORF">DMC30DRAFT_417810</name>
</gene>
<organism evidence="7 8">
    <name type="scientific">Rhodotorula diobovata</name>
    <dbReference type="NCBI Taxonomy" id="5288"/>
    <lineage>
        <taxon>Eukaryota</taxon>
        <taxon>Fungi</taxon>
        <taxon>Dikarya</taxon>
        <taxon>Basidiomycota</taxon>
        <taxon>Pucciniomycotina</taxon>
        <taxon>Microbotryomycetes</taxon>
        <taxon>Sporidiobolales</taxon>
        <taxon>Sporidiobolaceae</taxon>
        <taxon>Rhodotorula</taxon>
    </lineage>
</organism>
<evidence type="ECO:0000313" key="8">
    <source>
        <dbReference type="Proteomes" id="UP000311382"/>
    </source>
</evidence>
<feature type="transmembrane region" description="Helical" evidence="6">
    <location>
        <begin position="227"/>
        <end position="248"/>
    </location>
</feature>
<evidence type="ECO:0000256" key="1">
    <source>
        <dbReference type="ARBA" id="ARBA00004141"/>
    </source>
</evidence>
<keyword evidence="8" id="KW-1185">Reference proteome</keyword>
<keyword evidence="4 6" id="KW-0472">Membrane</keyword>
<keyword evidence="3 6" id="KW-1133">Transmembrane helix</keyword>
<feature type="compositionally biased region" description="Polar residues" evidence="5">
    <location>
        <begin position="169"/>
        <end position="190"/>
    </location>
</feature>
<dbReference type="InterPro" id="IPR037185">
    <property type="entry name" value="EmrE-like"/>
</dbReference>
<dbReference type="PANTHER" id="PTHR12570">
    <property type="match status" value="1"/>
</dbReference>
<evidence type="ECO:0000256" key="6">
    <source>
        <dbReference type="SAM" id="Phobius"/>
    </source>
</evidence>
<evidence type="ECO:0000256" key="3">
    <source>
        <dbReference type="ARBA" id="ARBA00022989"/>
    </source>
</evidence>
<feature type="transmembrane region" description="Helical" evidence="6">
    <location>
        <begin position="319"/>
        <end position="337"/>
    </location>
</feature>
<dbReference type="AlphaFoldDB" id="A0A5C5FRJ8"/>
<feature type="transmembrane region" description="Helical" evidence="6">
    <location>
        <begin position="346"/>
        <end position="368"/>
    </location>
</feature>
<feature type="compositionally biased region" description="Basic residues" evidence="5">
    <location>
        <begin position="200"/>
        <end position="215"/>
    </location>
</feature>